<proteinExistence type="inferred from homology"/>
<dbReference type="OrthoDB" id="9785276at2"/>
<dbReference type="Proteomes" id="UP000242444">
    <property type="component" value="Unassembled WGS sequence"/>
</dbReference>
<comment type="caution">
    <text evidence="7">The sequence shown here is derived from an EMBL/GenBank/DDBJ whole genome shotgun (WGS) entry which is preliminary data.</text>
</comment>
<dbReference type="PIRSF" id="PIRSF000137">
    <property type="entry name" value="Alcohol_oxidase"/>
    <property type="match status" value="1"/>
</dbReference>
<comment type="similarity">
    <text evidence="2">Belongs to the GMC oxidoreductase family.</text>
</comment>
<dbReference type="SUPFAM" id="SSF54373">
    <property type="entry name" value="FAD-linked reductases, C-terminal domain"/>
    <property type="match status" value="1"/>
</dbReference>
<evidence type="ECO:0000256" key="4">
    <source>
        <dbReference type="ARBA" id="ARBA00022827"/>
    </source>
</evidence>
<keyword evidence="3" id="KW-0285">Flavoprotein</keyword>
<dbReference type="InParanoid" id="A0A263D4C7"/>
<evidence type="ECO:0000256" key="5">
    <source>
        <dbReference type="PIRSR" id="PIRSR000137-2"/>
    </source>
</evidence>
<dbReference type="InterPro" id="IPR012132">
    <property type="entry name" value="GMC_OxRdtase"/>
</dbReference>
<feature type="domain" description="Glucose-methanol-choline oxidoreductase N-terminal" evidence="6">
    <location>
        <begin position="262"/>
        <end position="276"/>
    </location>
</feature>
<dbReference type="PANTHER" id="PTHR11552:SF147">
    <property type="entry name" value="CHOLINE DEHYDROGENASE, MITOCHONDRIAL"/>
    <property type="match status" value="1"/>
</dbReference>
<accession>A0A263D4C7</accession>
<dbReference type="PANTHER" id="PTHR11552">
    <property type="entry name" value="GLUCOSE-METHANOL-CHOLINE GMC OXIDOREDUCTASE"/>
    <property type="match status" value="1"/>
</dbReference>
<gene>
    <name evidence="7" type="ORF">CFN78_16005</name>
</gene>
<evidence type="ECO:0000313" key="8">
    <source>
        <dbReference type="Proteomes" id="UP000242444"/>
    </source>
</evidence>
<dbReference type="Pfam" id="PF05199">
    <property type="entry name" value="GMC_oxred_C"/>
    <property type="match status" value="1"/>
</dbReference>
<comment type="cofactor">
    <cofactor evidence="1 5">
        <name>FAD</name>
        <dbReference type="ChEBI" id="CHEBI:57692"/>
    </cofactor>
</comment>
<dbReference type="RefSeq" id="WP_094863577.1">
    <property type="nucleotide sequence ID" value="NZ_NKYE01000008.1"/>
</dbReference>
<dbReference type="Pfam" id="PF00732">
    <property type="entry name" value="GMC_oxred_N"/>
    <property type="match status" value="1"/>
</dbReference>
<feature type="binding site" evidence="5">
    <location>
        <position position="228"/>
    </location>
    <ligand>
        <name>FAD</name>
        <dbReference type="ChEBI" id="CHEBI:57692"/>
    </ligand>
</feature>
<dbReference type="SUPFAM" id="SSF51905">
    <property type="entry name" value="FAD/NAD(P)-binding domain"/>
    <property type="match status" value="1"/>
</dbReference>
<dbReference type="AlphaFoldDB" id="A0A263D4C7"/>
<keyword evidence="8" id="KW-1185">Reference proteome</keyword>
<dbReference type="InterPro" id="IPR000172">
    <property type="entry name" value="GMC_OxRdtase_N"/>
</dbReference>
<evidence type="ECO:0000256" key="2">
    <source>
        <dbReference type="ARBA" id="ARBA00010790"/>
    </source>
</evidence>
<dbReference type="GO" id="GO:0050660">
    <property type="term" value="F:flavin adenine dinucleotide binding"/>
    <property type="evidence" value="ECO:0007669"/>
    <property type="project" value="InterPro"/>
</dbReference>
<reference evidence="7 8" key="1">
    <citation type="submission" date="2017-07" db="EMBL/GenBank/DDBJ databases">
        <title>Amycolatopsis antarcticus sp. nov., isolated from the surface of an Antarcticus brown macroalga.</title>
        <authorList>
            <person name="Wang J."/>
            <person name="Leiva S."/>
            <person name="Huang J."/>
            <person name="Huang Y."/>
        </authorList>
    </citation>
    <scope>NUCLEOTIDE SEQUENCE [LARGE SCALE GENOMIC DNA]</scope>
    <source>
        <strain evidence="7 8">AU-G6</strain>
    </source>
</reference>
<dbReference type="Gene3D" id="3.30.410.40">
    <property type="match status" value="1"/>
</dbReference>
<dbReference type="GO" id="GO:0016614">
    <property type="term" value="F:oxidoreductase activity, acting on CH-OH group of donors"/>
    <property type="evidence" value="ECO:0007669"/>
    <property type="project" value="InterPro"/>
</dbReference>
<dbReference type="InterPro" id="IPR007867">
    <property type="entry name" value="GMC_OxRtase_C"/>
</dbReference>
<protein>
    <submittedName>
        <fullName evidence="7">Glucose-methanol-choline oxidoreductase</fullName>
    </submittedName>
</protein>
<keyword evidence="4 5" id="KW-0274">FAD</keyword>
<evidence type="ECO:0000259" key="6">
    <source>
        <dbReference type="PROSITE" id="PS00624"/>
    </source>
</evidence>
<organism evidence="7 8">
    <name type="scientific">Amycolatopsis antarctica</name>
    <dbReference type="NCBI Taxonomy" id="1854586"/>
    <lineage>
        <taxon>Bacteria</taxon>
        <taxon>Bacillati</taxon>
        <taxon>Actinomycetota</taxon>
        <taxon>Actinomycetes</taxon>
        <taxon>Pseudonocardiales</taxon>
        <taxon>Pseudonocardiaceae</taxon>
        <taxon>Amycolatopsis</taxon>
    </lineage>
</organism>
<dbReference type="EMBL" id="NKYE01000008">
    <property type="protein sequence ID" value="OZM72477.1"/>
    <property type="molecule type" value="Genomic_DNA"/>
</dbReference>
<evidence type="ECO:0000256" key="1">
    <source>
        <dbReference type="ARBA" id="ARBA00001974"/>
    </source>
</evidence>
<sequence length="523" mass="54822">MTVQHWDVIVVGAGSAGAPLSARLADTGRRVLLLEAGPDYRATALPEVLRSPNPIPALLDPDAGRDLVWPELLATRTDTQAAAPYWRGRGTGGSSAINGQIAIRPPLEEFDAWSAAGCTGWSRTDVLPFFNRSEDDEQFGERPYHGTGGPVPIHRTPRSAWGSVDAALHAAALAAGHPWAEDVNAPGAAGVSPYPINSRDGRRVSVNDGYLEPARGSGKLTIRGDALVERVLFDRNRAVGARYLADGVPIDVHADLVVLSAGAIHSPTVLLRSGIGPAAALRGLGIDVLADLPVGQGLQDHPLTGISVPLREAAAIRTPDDRHTNVCVRYSSGHPDGGALDMMLVSFNQSILPTEYTGFRFGAGAFGLILNQPWSRGSVELASADPAVQPVVRESMLSDERDRARLREGMRALAELAADPGVASISDGALDKANASLYAALDDDTRLDSHLLATAADAQHATSTCRMGSPDDPSAVVAGDCGVLGVDGLRVVDASVFPSVPRANTHLAAVMVGEAMADRIARN</sequence>
<name>A0A263D4C7_9PSEU</name>
<dbReference type="Gene3D" id="3.50.50.60">
    <property type="entry name" value="FAD/NAD(P)-binding domain"/>
    <property type="match status" value="1"/>
</dbReference>
<evidence type="ECO:0000256" key="3">
    <source>
        <dbReference type="ARBA" id="ARBA00022630"/>
    </source>
</evidence>
<dbReference type="InterPro" id="IPR036188">
    <property type="entry name" value="FAD/NAD-bd_sf"/>
</dbReference>
<evidence type="ECO:0000313" key="7">
    <source>
        <dbReference type="EMBL" id="OZM72477.1"/>
    </source>
</evidence>
<dbReference type="PROSITE" id="PS00624">
    <property type="entry name" value="GMC_OXRED_2"/>
    <property type="match status" value="1"/>
</dbReference>